<dbReference type="AlphaFoldDB" id="A0A382DSH5"/>
<gene>
    <name evidence="1" type="ORF">METZ01_LOCUS193545</name>
</gene>
<dbReference type="EMBL" id="UINC01040598">
    <property type="protein sequence ID" value="SVB40691.1"/>
    <property type="molecule type" value="Genomic_DNA"/>
</dbReference>
<accession>A0A382DSH5</accession>
<evidence type="ECO:0008006" key="2">
    <source>
        <dbReference type="Google" id="ProtNLM"/>
    </source>
</evidence>
<protein>
    <recommendedName>
        <fullName evidence="2">GYD domain-containing protein</fullName>
    </recommendedName>
</protein>
<sequence>MIQINNAKLLKVYDHSKNEFEKESNIQMRERAGIKVLAYGWNDERERMYSVVEIESPESVKQVLMSPEGMQAIQDAGVDMTSMEMIPLT</sequence>
<proteinExistence type="predicted"/>
<name>A0A382DSH5_9ZZZZ</name>
<reference evidence="1" key="1">
    <citation type="submission" date="2018-05" db="EMBL/GenBank/DDBJ databases">
        <authorList>
            <person name="Lanie J.A."/>
            <person name="Ng W.-L."/>
            <person name="Kazmierczak K.M."/>
            <person name="Andrzejewski T.M."/>
            <person name="Davidsen T.M."/>
            <person name="Wayne K.J."/>
            <person name="Tettelin H."/>
            <person name="Glass J.I."/>
            <person name="Rusch D."/>
            <person name="Podicherti R."/>
            <person name="Tsui H.-C.T."/>
            <person name="Winkler M.E."/>
        </authorList>
    </citation>
    <scope>NUCLEOTIDE SEQUENCE</scope>
</reference>
<evidence type="ECO:0000313" key="1">
    <source>
        <dbReference type="EMBL" id="SVB40691.1"/>
    </source>
</evidence>
<organism evidence="1">
    <name type="scientific">marine metagenome</name>
    <dbReference type="NCBI Taxonomy" id="408172"/>
    <lineage>
        <taxon>unclassified sequences</taxon>
        <taxon>metagenomes</taxon>
        <taxon>ecological metagenomes</taxon>
    </lineage>
</organism>